<dbReference type="AlphaFoldDB" id="A0A183UTQ3"/>
<dbReference type="PANTHER" id="PTHR15949:SF3">
    <property type="entry name" value="TESTIS-EXPRESSED PROTEIN 264"/>
    <property type="match status" value="1"/>
</dbReference>
<dbReference type="GO" id="GO:0000421">
    <property type="term" value="C:autophagosome membrane"/>
    <property type="evidence" value="ECO:0007669"/>
    <property type="project" value="TreeGrafter"/>
</dbReference>
<evidence type="ECO:0000313" key="3">
    <source>
        <dbReference type="EMBL" id="VDM43194.1"/>
    </source>
</evidence>
<dbReference type="GO" id="GO:0061709">
    <property type="term" value="P:reticulophagy"/>
    <property type="evidence" value="ECO:0007669"/>
    <property type="project" value="TreeGrafter"/>
</dbReference>
<gene>
    <name evidence="3" type="ORF">TCNE_LOCUS11873</name>
</gene>
<dbReference type="GO" id="GO:0005634">
    <property type="term" value="C:nucleus"/>
    <property type="evidence" value="ECO:0007669"/>
    <property type="project" value="TreeGrafter"/>
</dbReference>
<keyword evidence="2" id="KW-0812">Transmembrane</keyword>
<feature type="compositionally biased region" description="Acidic residues" evidence="1">
    <location>
        <begin position="228"/>
        <end position="246"/>
    </location>
</feature>
<dbReference type="PANTHER" id="PTHR15949">
    <property type="entry name" value="TESTIS-EXPRESSED PROTEIN 264"/>
    <property type="match status" value="1"/>
</dbReference>
<proteinExistence type="predicted"/>
<evidence type="ECO:0000313" key="5">
    <source>
        <dbReference type="WBParaSite" id="TCNE_0001187301-mRNA-1"/>
    </source>
</evidence>
<protein>
    <submittedName>
        <fullName evidence="5">Testis-expressed sequence 264 protein</fullName>
    </submittedName>
</protein>
<dbReference type="GO" id="GO:0005657">
    <property type="term" value="C:replication fork"/>
    <property type="evidence" value="ECO:0007669"/>
    <property type="project" value="TreeGrafter"/>
</dbReference>
<keyword evidence="4" id="KW-1185">Reference proteome</keyword>
<evidence type="ECO:0000313" key="4">
    <source>
        <dbReference type="Proteomes" id="UP000050794"/>
    </source>
</evidence>
<name>A0A183UTQ3_TOXCA</name>
<dbReference type="Proteomes" id="UP000050794">
    <property type="component" value="Unassembled WGS sequence"/>
</dbReference>
<evidence type="ECO:0000256" key="2">
    <source>
        <dbReference type="SAM" id="Phobius"/>
    </source>
</evidence>
<dbReference type="WBParaSite" id="TCNE_0001187301-mRNA-1">
    <property type="protein sequence ID" value="TCNE_0001187301-mRNA-1"/>
    <property type="gene ID" value="TCNE_0001187301"/>
</dbReference>
<dbReference type="EMBL" id="UYWY01021023">
    <property type="protein sequence ID" value="VDM43194.1"/>
    <property type="molecule type" value="Genomic_DNA"/>
</dbReference>
<keyword evidence="2" id="KW-0472">Membrane</keyword>
<dbReference type="GO" id="GO:0005789">
    <property type="term" value="C:endoplasmic reticulum membrane"/>
    <property type="evidence" value="ECO:0007669"/>
    <property type="project" value="TreeGrafter"/>
</dbReference>
<dbReference type="GO" id="GO:0106300">
    <property type="term" value="P:protein-DNA covalent cross-linking repair"/>
    <property type="evidence" value="ECO:0007669"/>
    <property type="project" value="TreeGrafter"/>
</dbReference>
<evidence type="ECO:0000256" key="1">
    <source>
        <dbReference type="SAM" id="MobiDB-lite"/>
    </source>
</evidence>
<feature type="region of interest" description="Disordered" evidence="1">
    <location>
        <begin position="223"/>
        <end position="259"/>
    </location>
</feature>
<reference evidence="5" key="1">
    <citation type="submission" date="2016-06" db="UniProtKB">
        <authorList>
            <consortium name="WormBaseParasite"/>
        </authorList>
    </citation>
    <scope>IDENTIFICATION</scope>
</reference>
<reference evidence="3 4" key="2">
    <citation type="submission" date="2018-11" db="EMBL/GenBank/DDBJ databases">
        <authorList>
            <consortium name="Pathogen Informatics"/>
        </authorList>
    </citation>
    <scope>NUCLEOTIDE SEQUENCE [LARGE SCALE GENOMIC DNA]</scope>
</reference>
<dbReference type="InterPro" id="IPR011256">
    <property type="entry name" value="Reg_factor_effector_dom_sf"/>
</dbReference>
<keyword evidence="2" id="KW-1133">Transmembrane helix</keyword>
<feature type="transmembrane region" description="Helical" evidence="2">
    <location>
        <begin position="12"/>
        <end position="33"/>
    </location>
</feature>
<dbReference type="SUPFAM" id="SSF55136">
    <property type="entry name" value="Probable bacterial effector-binding domain"/>
    <property type="match status" value="1"/>
</dbReference>
<accession>A0A183UTQ3</accession>
<sequence length="259" mass="29310">MRDMVTVIGAVYAMIEIALAFLGLLLTLIAFIYKLQRSGLFDDVEITVSDHPPIVCNSITIFYKHRIGAYRHAVDVLKELSELVPPAAVAFGIYYDDPEVTKEHLLQSAIGVVYGEGGKDLYRSNYGEQLTRWGYERMTIPAVKKAVVATQRYEGFLSSIALTQFTYSKIRSYLKRQNLHAPLYIDFFTNGKVHVVLPLDQPNEFFIPQLLSMEALETKLARRKWDSDVESESCSDPEPDDVDDAQSSDSSQTENRKDI</sequence>
<organism evidence="4 5">
    <name type="scientific">Toxocara canis</name>
    <name type="common">Canine roundworm</name>
    <dbReference type="NCBI Taxonomy" id="6265"/>
    <lineage>
        <taxon>Eukaryota</taxon>
        <taxon>Metazoa</taxon>
        <taxon>Ecdysozoa</taxon>
        <taxon>Nematoda</taxon>
        <taxon>Chromadorea</taxon>
        <taxon>Rhabditida</taxon>
        <taxon>Spirurina</taxon>
        <taxon>Ascaridomorpha</taxon>
        <taxon>Ascaridoidea</taxon>
        <taxon>Toxocaridae</taxon>
        <taxon>Toxocara</taxon>
    </lineage>
</organism>